<evidence type="ECO:0000313" key="1">
    <source>
        <dbReference type="EMBL" id="CAD7241240.1"/>
    </source>
</evidence>
<keyword evidence="2" id="KW-1185">Reference proteome</keyword>
<dbReference type="AlphaFoldDB" id="A0A7R8ZYL4"/>
<protein>
    <submittedName>
        <fullName evidence="1">Uncharacterized protein</fullName>
    </submittedName>
</protein>
<reference evidence="1" key="1">
    <citation type="submission" date="2020-11" db="EMBL/GenBank/DDBJ databases">
        <authorList>
            <person name="Tran Van P."/>
        </authorList>
    </citation>
    <scope>NUCLEOTIDE SEQUENCE</scope>
</reference>
<sequence length="137" mass="14733">MYDAMAPDTIMRIVGTMPTILMMVSGAIGCQDVEVPWSATIVRVLMLAGKAIGMKSNAQVIYQKDWNEIECAGDLPEGLEWFCASMRDQNDVLQRLSCYSANMADCILSGGLPGIPEGWVVCLCSGDLCNGGDLGTF</sequence>
<proteinExistence type="predicted"/>
<evidence type="ECO:0000313" key="2">
    <source>
        <dbReference type="Proteomes" id="UP000677054"/>
    </source>
</evidence>
<dbReference type="EMBL" id="LR899630">
    <property type="protein sequence ID" value="CAD7241240.1"/>
    <property type="molecule type" value="Genomic_DNA"/>
</dbReference>
<name>A0A7R8ZYL4_9CRUS</name>
<organism evidence="1">
    <name type="scientific">Darwinula stevensoni</name>
    <dbReference type="NCBI Taxonomy" id="69355"/>
    <lineage>
        <taxon>Eukaryota</taxon>
        <taxon>Metazoa</taxon>
        <taxon>Ecdysozoa</taxon>
        <taxon>Arthropoda</taxon>
        <taxon>Crustacea</taxon>
        <taxon>Oligostraca</taxon>
        <taxon>Ostracoda</taxon>
        <taxon>Podocopa</taxon>
        <taxon>Podocopida</taxon>
        <taxon>Darwinulocopina</taxon>
        <taxon>Darwinuloidea</taxon>
        <taxon>Darwinulidae</taxon>
        <taxon>Darwinula</taxon>
    </lineage>
</organism>
<dbReference type="EMBL" id="CAJPEV010000113">
    <property type="protein sequence ID" value="CAG0880767.1"/>
    <property type="molecule type" value="Genomic_DNA"/>
</dbReference>
<dbReference type="Proteomes" id="UP000677054">
    <property type="component" value="Unassembled WGS sequence"/>
</dbReference>
<accession>A0A7R8ZYL4</accession>
<gene>
    <name evidence="1" type="ORF">DSTB1V02_LOCUS1240</name>
</gene>